<evidence type="ECO:0000256" key="5">
    <source>
        <dbReference type="RuleBase" id="RU362066"/>
    </source>
</evidence>
<evidence type="ECO:0000256" key="4">
    <source>
        <dbReference type="ARBA" id="ARBA00023143"/>
    </source>
</evidence>
<comment type="subunit">
    <text evidence="2 5">Homopentamer.</text>
</comment>
<evidence type="ECO:0000313" key="9">
    <source>
        <dbReference type="Proteomes" id="UP000214688"/>
    </source>
</evidence>
<reference evidence="8 9" key="1">
    <citation type="journal article" date="2015" name="Int. J. Syst. Evol. Microbiol.">
        <title>Tumebacillus algifaecis sp. nov., isolated from decomposing algal scum.</title>
        <authorList>
            <person name="Wu Y.F."/>
            <person name="Zhang B."/>
            <person name="Xing P."/>
            <person name="Wu Q.L."/>
            <person name="Liu S.J."/>
        </authorList>
    </citation>
    <scope>NUCLEOTIDE SEQUENCE [LARGE SCALE GENOMIC DNA]</scope>
    <source>
        <strain evidence="8 9">THMBR28</strain>
    </source>
</reference>
<dbReference type="Pfam" id="PF07195">
    <property type="entry name" value="FliD_C"/>
    <property type="match status" value="1"/>
</dbReference>
<evidence type="ECO:0000256" key="1">
    <source>
        <dbReference type="ARBA" id="ARBA00009764"/>
    </source>
</evidence>
<dbReference type="KEGG" id="tab:CIG75_02390"/>
<keyword evidence="5" id="KW-0964">Secreted</keyword>
<keyword evidence="3" id="KW-0175">Coiled coil</keyword>
<dbReference type="InterPro" id="IPR010809">
    <property type="entry name" value="FliD_C"/>
</dbReference>
<dbReference type="PANTHER" id="PTHR30288">
    <property type="entry name" value="FLAGELLAR CAP/ASSEMBLY PROTEIN FLID"/>
    <property type="match status" value="1"/>
</dbReference>
<dbReference type="OrthoDB" id="9776025at2"/>
<dbReference type="InterPro" id="IPR003481">
    <property type="entry name" value="FliD_N"/>
</dbReference>
<accession>A0A223CX69</accession>
<dbReference type="PANTHER" id="PTHR30288:SF0">
    <property type="entry name" value="FLAGELLAR HOOK-ASSOCIATED PROTEIN 2"/>
    <property type="match status" value="1"/>
</dbReference>
<comment type="function">
    <text evidence="5">Required for morphogenesis and for the elongation of the flagellar filament by facilitating polymerization of the flagellin monomers at the tip of growing filament. Forms a capping structure, which prevents flagellin subunits (transported through the central channel of the flagellum) from leaking out without polymerization at the distal end.</text>
</comment>
<evidence type="ECO:0000259" key="6">
    <source>
        <dbReference type="Pfam" id="PF02465"/>
    </source>
</evidence>
<feature type="domain" description="Flagellar hook-associated protein 2 C-terminal" evidence="7">
    <location>
        <begin position="233"/>
        <end position="491"/>
    </location>
</feature>
<dbReference type="AlphaFoldDB" id="A0A223CX69"/>
<protein>
    <recommendedName>
        <fullName evidence="5">Flagellar hook-associated protein 2</fullName>
        <shortName evidence="5">HAP2</shortName>
    </recommendedName>
    <alternativeName>
        <fullName evidence="5">Flagellar cap protein</fullName>
    </alternativeName>
</protein>
<dbReference type="EMBL" id="CP022657">
    <property type="protein sequence ID" value="ASS73940.1"/>
    <property type="molecule type" value="Genomic_DNA"/>
</dbReference>
<dbReference type="Proteomes" id="UP000214688">
    <property type="component" value="Chromosome"/>
</dbReference>
<dbReference type="GO" id="GO:0005576">
    <property type="term" value="C:extracellular region"/>
    <property type="evidence" value="ECO:0007669"/>
    <property type="project" value="UniProtKB-SubCell"/>
</dbReference>
<evidence type="ECO:0000256" key="2">
    <source>
        <dbReference type="ARBA" id="ARBA00011255"/>
    </source>
</evidence>
<dbReference type="GO" id="GO:0071973">
    <property type="term" value="P:bacterial-type flagellum-dependent cell motility"/>
    <property type="evidence" value="ECO:0007669"/>
    <property type="project" value="TreeGrafter"/>
</dbReference>
<evidence type="ECO:0000256" key="3">
    <source>
        <dbReference type="ARBA" id="ARBA00023054"/>
    </source>
</evidence>
<dbReference type="InterPro" id="IPR040026">
    <property type="entry name" value="FliD"/>
</dbReference>
<organism evidence="8 9">
    <name type="scientific">Tumebacillus algifaecis</name>
    <dbReference type="NCBI Taxonomy" id="1214604"/>
    <lineage>
        <taxon>Bacteria</taxon>
        <taxon>Bacillati</taxon>
        <taxon>Bacillota</taxon>
        <taxon>Bacilli</taxon>
        <taxon>Bacillales</taxon>
        <taxon>Alicyclobacillaceae</taxon>
        <taxon>Tumebacillus</taxon>
    </lineage>
</organism>
<proteinExistence type="inferred from homology"/>
<gene>
    <name evidence="8" type="ORF">CIG75_02390</name>
</gene>
<dbReference type="Pfam" id="PF02465">
    <property type="entry name" value="FliD_N"/>
    <property type="match status" value="1"/>
</dbReference>
<dbReference type="GO" id="GO:0007155">
    <property type="term" value="P:cell adhesion"/>
    <property type="evidence" value="ECO:0007669"/>
    <property type="project" value="InterPro"/>
</dbReference>
<keyword evidence="4 5" id="KW-0975">Bacterial flagellum</keyword>
<comment type="similarity">
    <text evidence="1 5">Belongs to the FliD family.</text>
</comment>
<comment type="subcellular location">
    <subcellularLocation>
        <location evidence="5">Secreted</location>
    </subcellularLocation>
    <subcellularLocation>
        <location evidence="5">Bacterial flagellum</location>
    </subcellularLocation>
</comment>
<evidence type="ECO:0000313" key="8">
    <source>
        <dbReference type="EMBL" id="ASS73940.1"/>
    </source>
</evidence>
<sequence length="507" mass="54484">MSISGLGGLGGLASGMDSKSLIEKLMMLEARPLLKMQQSQKSTELKKGLYQEINSSLLKLKSAVETLSDPKKLLAKKLVSSDEKVVIAKMADPNKIVSGDYNIKVEQLATAWTAKSASITPANPVTKELNWTGSFNIEYSDGTNTQVSRAINIVETDRLSDIALKINASLEDSANGKQMKVKATVVDNTLIMTSTETGENSTVKILNDTNGIFGAGKLGLTNAAGDFSSAVAGKNAEFSVNGVDVVRSKNTGLTDVIMGVELTLLKQGEPATKLEAGEDFEASEKAIQDFINAYNSTMELVNARMNESKVPDAKSDALMSKGLLRGDSALYSIQSSLRSITGTAFSSSDMFKTLNAIGIKVDTSDDGKSGRLTLDSKKFREAMNNNPNEVMKVIFNDSNGNGKLDVDDSGKDSGLAGMLFNKLFMLTDTTSTSFGPKSSPKGLLPSRMSLMDDQIKSFDSTMEAFNKRLTMRRKTLEAKFTSMELMLQKSNASAGFLAARMNLPQSS</sequence>
<dbReference type="RefSeq" id="WP_094235200.1">
    <property type="nucleotide sequence ID" value="NZ_CP022657.1"/>
</dbReference>
<dbReference type="GO" id="GO:0009424">
    <property type="term" value="C:bacterial-type flagellum hook"/>
    <property type="evidence" value="ECO:0007669"/>
    <property type="project" value="UniProtKB-UniRule"/>
</dbReference>
<evidence type="ECO:0000259" key="7">
    <source>
        <dbReference type="Pfam" id="PF07195"/>
    </source>
</evidence>
<feature type="domain" description="Flagellar hook-associated protein 2 N-terminal" evidence="6">
    <location>
        <begin position="14"/>
        <end position="111"/>
    </location>
</feature>
<keyword evidence="9" id="KW-1185">Reference proteome</keyword>
<dbReference type="GO" id="GO:0009421">
    <property type="term" value="C:bacterial-type flagellum filament cap"/>
    <property type="evidence" value="ECO:0007669"/>
    <property type="project" value="InterPro"/>
</dbReference>
<name>A0A223CX69_9BACL</name>